<evidence type="ECO:0000313" key="1">
    <source>
        <dbReference type="EMBL" id="OWS72644.1"/>
    </source>
</evidence>
<protein>
    <submittedName>
        <fullName evidence="1">Uncharacterized protein</fullName>
    </submittedName>
</protein>
<gene>
    <name evidence="1" type="ORF">CBI30_02520</name>
</gene>
<sequence>MRHIRGIQKGIGRLHSRTIEEELSYARTSVRRWWWEYLRLSKDYWLICQTSSSANNPRTIDDGMRWLYRKFGDIYKSDFDTWYERTGTYIFREQLELPKVIEIVDDLSNLTETRDDKLLVEIPLDLSQATISRQINRILKQHITMRPANKLQMSQSQFPINPVLYRLPTLQRMHEIWCVHREVMAKPVALEQAKDKYSTKGDLYRIGVALRLSPGNEGMAEDVELHHQRLNRMRATVSRYIGKAKMLIGNVELGKYPVFKKTLPVDRFSKKQRESHAELEKLWWDLDLTSQLSGTKVLDAVNKINSNEIRYTWYN</sequence>
<dbReference type="Proteomes" id="UP000198104">
    <property type="component" value="Unassembled WGS sequence"/>
</dbReference>
<proteinExistence type="predicted"/>
<dbReference type="EMBL" id="NGUO01000002">
    <property type="protein sequence ID" value="OWS72644.1"/>
    <property type="molecule type" value="Genomic_DNA"/>
</dbReference>
<dbReference type="OrthoDB" id="9126739at2"/>
<keyword evidence="2" id="KW-1185">Reference proteome</keyword>
<comment type="caution">
    <text evidence="1">The sequence shown here is derived from an EMBL/GenBank/DDBJ whole genome shotgun (WGS) entry which is preliminary data.</text>
</comment>
<dbReference type="RefSeq" id="WP_088526733.1">
    <property type="nucleotide sequence ID" value="NZ_NGUO01000002.1"/>
</dbReference>
<organism evidence="1 2">
    <name type="scientific">Polynucleobacter aenigmaticus</name>
    <dbReference type="NCBI Taxonomy" id="1743164"/>
    <lineage>
        <taxon>Bacteria</taxon>
        <taxon>Pseudomonadati</taxon>
        <taxon>Pseudomonadota</taxon>
        <taxon>Betaproteobacteria</taxon>
        <taxon>Burkholderiales</taxon>
        <taxon>Burkholderiaceae</taxon>
        <taxon>Polynucleobacter</taxon>
    </lineage>
</organism>
<accession>A0A254Q253</accession>
<name>A0A254Q253_9BURK</name>
<evidence type="ECO:0000313" key="2">
    <source>
        <dbReference type="Proteomes" id="UP000198104"/>
    </source>
</evidence>
<dbReference type="AlphaFoldDB" id="A0A254Q253"/>
<reference evidence="1 2" key="1">
    <citation type="submission" date="2017-05" db="EMBL/GenBank/DDBJ databases">
        <title>Polynucleobacter sp. MWH-K35W1 isolated from the permanently anoxic monimolimnion of a meromictic lake.</title>
        <authorList>
            <person name="Hahn M.W."/>
        </authorList>
    </citation>
    <scope>NUCLEOTIDE SEQUENCE [LARGE SCALE GENOMIC DNA]</scope>
    <source>
        <strain evidence="1 2">MWH-K35W1</strain>
    </source>
</reference>